<dbReference type="GeneID" id="14906136"/>
<dbReference type="Proteomes" id="UP000008983">
    <property type="component" value="Unassembled WGS sequence"/>
</dbReference>
<keyword evidence="4" id="KW-1185">Reference proteome</keyword>
<dbReference type="PANTHER" id="PTHR24347">
    <property type="entry name" value="SERINE/THREONINE-PROTEIN KINASE"/>
    <property type="match status" value="1"/>
</dbReference>
<sequence>MQNGKNEPESDKEQITQGMSSTQCSESCQERLQNIKEIYNEQLSPTAVYLAYDVVYEKQVIIKKIFKNKLDNYQLEQARLESFISCNLSHFNLCKGYAQYENNEEIGIFMEFVNDADYFVEKIENNHQVIKNELKLKSYIIDILKGLQKIHQEGYAHLDIKLSNLYCVQKQQNDIRRVKVADFGLCHKIDKETGLAFIKYNCGTLGYKSPEVKDNSYVSQNADMWSLGIVLYMMVCAYKPDQIKGYKYGSGPIPFRVFDWKNKSVLLKQFVEKLLRYDWKERITCEEALKDPWFQQE</sequence>
<dbReference type="EMBL" id="GL984081">
    <property type="protein sequence ID" value="EGR30027.1"/>
    <property type="molecule type" value="Genomic_DNA"/>
</dbReference>
<dbReference type="GO" id="GO:0004674">
    <property type="term" value="F:protein serine/threonine kinase activity"/>
    <property type="evidence" value="ECO:0007669"/>
    <property type="project" value="UniProtKB-EC"/>
</dbReference>
<dbReference type="PROSITE" id="PS50011">
    <property type="entry name" value="PROTEIN_KINASE_DOM"/>
    <property type="match status" value="1"/>
</dbReference>
<dbReference type="EC" id="2.7.11.1" evidence="3"/>
<name>G0QXM7_ICHMU</name>
<reference evidence="3 4" key="1">
    <citation type="submission" date="2011-07" db="EMBL/GenBank/DDBJ databases">
        <authorList>
            <person name="Coyne R."/>
            <person name="Brami D."/>
            <person name="Johnson J."/>
            <person name="Hostetler J."/>
            <person name="Hannick L."/>
            <person name="Clark T."/>
            <person name="Cassidy-Hanley D."/>
            <person name="Inman J."/>
        </authorList>
    </citation>
    <scope>NUCLEOTIDE SEQUENCE [LARGE SCALE GENOMIC DNA]</scope>
    <source>
        <strain evidence="3 4">G5</strain>
    </source>
</reference>
<dbReference type="InterPro" id="IPR008271">
    <property type="entry name" value="Ser/Thr_kinase_AS"/>
</dbReference>
<dbReference type="SUPFAM" id="SSF56112">
    <property type="entry name" value="Protein kinase-like (PK-like)"/>
    <property type="match status" value="1"/>
</dbReference>
<dbReference type="SMART" id="SM00220">
    <property type="entry name" value="S_TKc"/>
    <property type="match status" value="1"/>
</dbReference>
<dbReference type="GO" id="GO:0005524">
    <property type="term" value="F:ATP binding"/>
    <property type="evidence" value="ECO:0007669"/>
    <property type="project" value="InterPro"/>
</dbReference>
<dbReference type="AlphaFoldDB" id="G0QXM7"/>
<dbReference type="RefSeq" id="XP_004031263.1">
    <property type="nucleotide sequence ID" value="XM_004031215.1"/>
</dbReference>
<organism evidence="3 4">
    <name type="scientific">Ichthyophthirius multifiliis</name>
    <name type="common">White spot disease agent</name>
    <name type="synonym">Ich</name>
    <dbReference type="NCBI Taxonomy" id="5932"/>
    <lineage>
        <taxon>Eukaryota</taxon>
        <taxon>Sar</taxon>
        <taxon>Alveolata</taxon>
        <taxon>Ciliophora</taxon>
        <taxon>Intramacronucleata</taxon>
        <taxon>Oligohymenophorea</taxon>
        <taxon>Hymenostomatida</taxon>
        <taxon>Ophryoglenina</taxon>
        <taxon>Ichthyophthirius</taxon>
    </lineage>
</organism>
<dbReference type="Pfam" id="PF00069">
    <property type="entry name" value="Pkinase"/>
    <property type="match status" value="1"/>
</dbReference>
<dbReference type="eggNOG" id="KOG0032">
    <property type="taxonomic scope" value="Eukaryota"/>
</dbReference>
<feature type="region of interest" description="Disordered" evidence="1">
    <location>
        <begin position="1"/>
        <end position="22"/>
    </location>
</feature>
<evidence type="ECO:0000313" key="4">
    <source>
        <dbReference type="Proteomes" id="UP000008983"/>
    </source>
</evidence>
<dbReference type="InParanoid" id="G0QXM7"/>
<dbReference type="STRING" id="857967.G0QXM7"/>
<evidence type="ECO:0000313" key="3">
    <source>
        <dbReference type="EMBL" id="EGR30027.1"/>
    </source>
</evidence>
<keyword evidence="3" id="KW-0418">Kinase</keyword>
<proteinExistence type="predicted"/>
<evidence type="ECO:0000259" key="2">
    <source>
        <dbReference type="PROSITE" id="PS50011"/>
    </source>
</evidence>
<dbReference type="Gene3D" id="1.10.510.10">
    <property type="entry name" value="Transferase(Phosphotransferase) domain 1"/>
    <property type="match status" value="1"/>
</dbReference>
<feature type="domain" description="Protein kinase" evidence="2">
    <location>
        <begin position="1"/>
        <end position="294"/>
    </location>
</feature>
<dbReference type="Gene3D" id="3.30.200.20">
    <property type="entry name" value="Phosphorylase Kinase, domain 1"/>
    <property type="match status" value="1"/>
</dbReference>
<evidence type="ECO:0000256" key="1">
    <source>
        <dbReference type="SAM" id="MobiDB-lite"/>
    </source>
</evidence>
<dbReference type="PROSITE" id="PS00108">
    <property type="entry name" value="PROTEIN_KINASE_ST"/>
    <property type="match status" value="1"/>
</dbReference>
<keyword evidence="3" id="KW-0808">Transferase</keyword>
<dbReference type="OrthoDB" id="1738954at2759"/>
<dbReference type="OMA" id="YHYTEND"/>
<dbReference type="InterPro" id="IPR011009">
    <property type="entry name" value="Kinase-like_dom_sf"/>
</dbReference>
<protein>
    <submittedName>
        <fullName evidence="3">Protein kinase domain protein</fullName>
        <ecNumber evidence="3">2.7.11.1</ecNumber>
    </submittedName>
</protein>
<dbReference type="InterPro" id="IPR000719">
    <property type="entry name" value="Prot_kinase_dom"/>
</dbReference>
<feature type="compositionally biased region" description="Basic and acidic residues" evidence="1">
    <location>
        <begin position="1"/>
        <end position="14"/>
    </location>
</feature>
<accession>G0QXM7</accession>
<gene>
    <name evidence="3" type="ORF">IMG5_144020</name>
</gene>